<feature type="domain" description="KaiA C-terminal" evidence="1">
    <location>
        <begin position="1"/>
        <end position="18"/>
    </location>
</feature>
<protein>
    <submittedName>
        <fullName evidence="2">DNA-3-methyladenine glycosylase I</fullName>
    </submittedName>
</protein>
<sequence>MVDPNAHGCEAWRMTLPRTEALVRCPWGETDALLRDYHDNEWGVPERDSRKLWEKLVLDGFQAGLSWRTILARRDGFRRAFEGFDPERVAAYGDGDVARLLADTGIIRSRSKIEASIRNARAYLGMREAGEDLATFAWKFVGDRPIDWEGPVPPNSPLSEQVSKALRKRGFTFVGPTIVFAWMEATGLINSHAPDCFRRHEVRCNPLDKQA</sequence>
<name>A0ABX0Q5E4_9GAMM</name>
<dbReference type="InterPro" id="IPR052891">
    <property type="entry name" value="DNA-3mA_glycosylase"/>
</dbReference>
<accession>A0ABX0Q5E4</accession>
<dbReference type="Proteomes" id="UP001429601">
    <property type="component" value="Unassembled WGS sequence"/>
</dbReference>
<evidence type="ECO:0000259" key="1">
    <source>
        <dbReference type="PROSITE" id="PS51431"/>
    </source>
</evidence>
<dbReference type="PANTHER" id="PTHR30037">
    <property type="entry name" value="DNA-3-METHYLADENINE GLYCOSYLASE 1"/>
    <property type="match status" value="1"/>
</dbReference>
<dbReference type="PROSITE" id="PS51431">
    <property type="entry name" value="KAIA_C"/>
    <property type="match status" value="1"/>
</dbReference>
<proteinExistence type="predicted"/>
<dbReference type="InterPro" id="IPR005019">
    <property type="entry name" value="Adenine_glyco"/>
</dbReference>
<dbReference type="PANTHER" id="PTHR30037:SF4">
    <property type="entry name" value="DNA-3-METHYLADENINE GLYCOSYLASE I"/>
    <property type="match status" value="1"/>
</dbReference>
<dbReference type="EMBL" id="JAAQQR010000002">
    <property type="protein sequence ID" value="NID04423.1"/>
    <property type="molecule type" value="Genomic_DNA"/>
</dbReference>
<organism evidence="2 3">
    <name type="scientific">Luteibacter jiangsuensis</name>
    <dbReference type="NCBI Taxonomy" id="637577"/>
    <lineage>
        <taxon>Bacteria</taxon>
        <taxon>Pseudomonadati</taxon>
        <taxon>Pseudomonadota</taxon>
        <taxon>Gammaproteobacteria</taxon>
        <taxon>Lysobacterales</taxon>
        <taxon>Rhodanobacteraceae</taxon>
        <taxon>Luteibacter</taxon>
    </lineage>
</organism>
<dbReference type="Gene3D" id="1.10.340.30">
    <property type="entry name" value="Hypothetical protein, domain 2"/>
    <property type="match status" value="1"/>
</dbReference>
<dbReference type="InterPro" id="IPR011257">
    <property type="entry name" value="DNA_glycosylase"/>
</dbReference>
<dbReference type="InterPro" id="IPR020856">
    <property type="entry name" value="Circadian_clock_protein_KaiA_C"/>
</dbReference>
<gene>
    <name evidence="2" type="ORF">HBF26_05975</name>
</gene>
<evidence type="ECO:0000313" key="3">
    <source>
        <dbReference type="Proteomes" id="UP001429601"/>
    </source>
</evidence>
<comment type="caution">
    <text evidence="2">The sequence shown here is derived from an EMBL/GenBank/DDBJ whole genome shotgun (WGS) entry which is preliminary data.</text>
</comment>
<dbReference type="Pfam" id="PF03352">
    <property type="entry name" value="Adenine_glyco"/>
    <property type="match status" value="1"/>
</dbReference>
<reference evidence="2 3" key="1">
    <citation type="journal article" date="2011" name="Curr. Microbiol.">
        <title>Luteibacter jiangsuensis sp. nov.: a methamidophos-degrading bacterium isolated from a methamidophos-manufacturing factory.</title>
        <authorList>
            <person name="Wang L."/>
            <person name="Wang G.L."/>
            <person name="Li S.P."/>
            <person name="Jiang J.D."/>
        </authorList>
    </citation>
    <scope>NUCLEOTIDE SEQUENCE [LARGE SCALE GENOMIC DNA]</scope>
    <source>
        <strain evidence="2 3">CGMCC 1.10133</strain>
    </source>
</reference>
<keyword evidence="3" id="KW-1185">Reference proteome</keyword>
<dbReference type="SUPFAM" id="SSF48150">
    <property type="entry name" value="DNA-glycosylase"/>
    <property type="match status" value="1"/>
</dbReference>
<evidence type="ECO:0000313" key="2">
    <source>
        <dbReference type="EMBL" id="NID04423.1"/>
    </source>
</evidence>